<feature type="region of interest" description="Disordered" evidence="7">
    <location>
        <begin position="265"/>
        <end position="290"/>
    </location>
</feature>
<dbReference type="Gene3D" id="3.20.20.80">
    <property type="entry name" value="Glycosidases"/>
    <property type="match status" value="2"/>
</dbReference>
<dbReference type="Gene3D" id="2.60.40.1180">
    <property type="entry name" value="Golgi alpha-mannosidase II"/>
    <property type="match status" value="1"/>
</dbReference>
<feature type="binding site" evidence="6">
    <location>
        <begin position="970"/>
        <end position="971"/>
    </location>
    <ligand>
        <name>alpha-maltose 1-phosphate</name>
        <dbReference type="ChEBI" id="CHEBI:63576"/>
    </ligand>
</feature>
<feature type="region of interest" description="Disordered" evidence="7">
    <location>
        <begin position="691"/>
        <end position="717"/>
    </location>
</feature>
<dbReference type="Gene3D" id="1.20.58.80">
    <property type="entry name" value="Phosphotransferase system, lactose/cellobiose-type IIA subunit"/>
    <property type="match status" value="1"/>
</dbReference>
<comment type="caution">
    <text evidence="9">The sequence shown here is derived from an EMBL/GenBank/DDBJ whole genome shotgun (WGS) entry which is preliminary data.</text>
</comment>
<dbReference type="InterPro" id="IPR026585">
    <property type="entry name" value="GlgE"/>
</dbReference>
<name>A0A849BDN2_9BURK</name>
<evidence type="ECO:0000256" key="2">
    <source>
        <dbReference type="ARBA" id="ARBA00022676"/>
    </source>
</evidence>
<evidence type="ECO:0000313" key="10">
    <source>
        <dbReference type="Proteomes" id="UP000542973"/>
    </source>
</evidence>
<comment type="catalytic activity">
    <reaction evidence="5 6">
        <text>alpha-maltose 1-phosphate + [(1-&gt;4)-alpha-D-glucosyl](n) = [(1-&gt;4)-alpha-D-glucosyl](n+2) + phosphate</text>
        <dbReference type="Rhea" id="RHEA:42692"/>
        <dbReference type="Rhea" id="RHEA-COMP:9584"/>
        <dbReference type="Rhea" id="RHEA-COMP:10183"/>
        <dbReference type="ChEBI" id="CHEBI:15444"/>
        <dbReference type="ChEBI" id="CHEBI:43474"/>
        <dbReference type="ChEBI" id="CHEBI:63576"/>
        <dbReference type="EC" id="2.4.99.16"/>
    </reaction>
</comment>
<comment type="subunit">
    <text evidence="1 6">Homodimer.</text>
</comment>
<comment type="function">
    <text evidence="6">Maltosyltransferase that uses maltose 1-phosphate (M1P) as the sugar donor to elongate linear or branched alpha-(1-&gt;4)-glucans. Is involved in a branched alpha-glucan biosynthetic pathway from trehalose, together with TreS, Mak and GlgB.</text>
</comment>
<dbReference type="GO" id="GO:0016758">
    <property type="term" value="F:hexosyltransferase activity"/>
    <property type="evidence" value="ECO:0007669"/>
    <property type="project" value="UniProtKB-UniRule"/>
</dbReference>
<accession>A0A849BDN2</accession>
<dbReference type="HAMAP" id="MF_02124">
    <property type="entry name" value="GlgE"/>
    <property type="match status" value="1"/>
</dbReference>
<dbReference type="PANTHER" id="PTHR47786">
    <property type="entry name" value="ALPHA-1,4-GLUCAN:MALTOSE-1-PHOSPHATE MALTOSYLTRANSFERASE"/>
    <property type="match status" value="1"/>
</dbReference>
<evidence type="ECO:0000256" key="1">
    <source>
        <dbReference type="ARBA" id="ARBA00011738"/>
    </source>
</evidence>
<gene>
    <name evidence="6" type="primary">glgE</name>
    <name evidence="9" type="ORF">HLB16_24430</name>
</gene>
<dbReference type="CDD" id="cd11344">
    <property type="entry name" value="AmyAc_GlgE_like"/>
    <property type="match status" value="1"/>
</dbReference>
<dbReference type="Gene3D" id="2.60.40.10">
    <property type="entry name" value="Immunoglobulins"/>
    <property type="match status" value="1"/>
</dbReference>
<dbReference type="RefSeq" id="WP_053824229.1">
    <property type="nucleotide sequence ID" value="NZ_BAAAEB010000019.1"/>
</dbReference>
<organism evidence="9 10">
    <name type="scientific">Cupriavidus gilardii</name>
    <dbReference type="NCBI Taxonomy" id="82541"/>
    <lineage>
        <taxon>Bacteria</taxon>
        <taxon>Pseudomonadati</taxon>
        <taxon>Pseudomonadota</taxon>
        <taxon>Betaproteobacteria</taxon>
        <taxon>Burkholderiales</taxon>
        <taxon>Burkholderiaceae</taxon>
        <taxon>Cupriavidus</taxon>
    </lineage>
</organism>
<feature type="active site" description="Proton donor" evidence="6">
    <location>
        <position position="855"/>
    </location>
</feature>
<dbReference type="SMART" id="SM00642">
    <property type="entry name" value="Aamy"/>
    <property type="match status" value="1"/>
</dbReference>
<feature type="binding site" evidence="6">
    <location>
        <position position="788"/>
    </location>
    <ligand>
        <name>alpha-maltose 1-phosphate</name>
        <dbReference type="ChEBI" id="CHEBI:63576"/>
    </ligand>
</feature>
<dbReference type="GO" id="GO:0004553">
    <property type="term" value="F:hydrolase activity, hydrolyzing O-glycosyl compounds"/>
    <property type="evidence" value="ECO:0007669"/>
    <property type="project" value="InterPro"/>
</dbReference>
<evidence type="ECO:0000259" key="8">
    <source>
        <dbReference type="SMART" id="SM00642"/>
    </source>
</evidence>
<dbReference type="Pfam" id="PF11896">
    <property type="entry name" value="GlgE_dom_N_S"/>
    <property type="match status" value="1"/>
</dbReference>
<keyword evidence="3 6" id="KW-0808">Transferase</keyword>
<dbReference type="EMBL" id="JABEMD010000069">
    <property type="protein sequence ID" value="NNH14000.1"/>
    <property type="molecule type" value="Genomic_DNA"/>
</dbReference>
<dbReference type="AlphaFoldDB" id="A0A849BDN2"/>
<feature type="site" description="Transition state stabilizer" evidence="6">
    <location>
        <position position="913"/>
    </location>
</feature>
<feature type="binding site" evidence="6">
    <location>
        <position position="827"/>
    </location>
    <ligand>
        <name>alpha-maltose 1-phosphate</name>
        <dbReference type="ChEBI" id="CHEBI:63576"/>
    </ligand>
</feature>
<dbReference type="EC" id="2.4.99.16" evidence="6"/>
<keyword evidence="4 6" id="KW-0119">Carbohydrate metabolism</keyword>
<reference evidence="9 10" key="1">
    <citation type="submission" date="2020-05" db="EMBL/GenBank/DDBJ databases">
        <title>MicrobeNet Type strains.</title>
        <authorList>
            <person name="Nicholson A.C."/>
        </authorList>
    </citation>
    <scope>NUCLEOTIDE SEQUENCE [LARGE SCALE GENOMIC DNA]</scope>
    <source>
        <strain evidence="9 10">ATCC 700815</strain>
    </source>
</reference>
<feature type="active site" description="Nucleophile" evidence="6">
    <location>
        <position position="826"/>
    </location>
</feature>
<protein>
    <recommendedName>
        <fullName evidence="6">Alpha-1,4-glucan:maltose-1-phosphate maltosyltransferase</fullName>
        <shortName evidence="6">GMPMT</shortName>
        <ecNumber evidence="6">2.4.99.16</ecNumber>
    </recommendedName>
    <alternativeName>
        <fullName evidence="6">(1-&gt;4)-alpha-D-glucan:maltose-1-phosphate alpha-D-maltosyltransferase</fullName>
    </alternativeName>
</protein>
<dbReference type="InterPro" id="IPR006047">
    <property type="entry name" value="GH13_cat_dom"/>
</dbReference>
<evidence type="ECO:0000256" key="5">
    <source>
        <dbReference type="ARBA" id="ARBA00048735"/>
    </source>
</evidence>
<dbReference type="Proteomes" id="UP000542973">
    <property type="component" value="Unassembled WGS sequence"/>
</dbReference>
<sequence>MRICQIDPNVVHQANDGTLGALARAKALGFDHVLLTGASALHTPPETLAALAAHCRAQGLACLLELALDRYPDSAAPIDPLWRHDGAMPDPRDTDNHLPGARLRWHDEGVAAALVSWWTQRLQGLAELDIAGYVCRAPARVAGRHWARLSAALKGTSDTSTGGSHTGARRPPLMLAWTPGTSPAQLADLSGGGFDGAFCSLPWWDYRSPWLAEEIARLRPFGAVLAAPAIQARGLDALAARRALWTAAALGDGILVPAGFECGGGDCEDDPPRDQPDDRPGLRDGDGDADPGLSYDLSHELIHANAWIAARGPAPALAVRQLSGADGTLIALARLPIPAAGAPLPLAIVINPDTQQPASLGADRILSALPHGAGTLLAADGGPGGGVEAGTLLDALDIITLAPAGVQLFHAAPSAALAEPARREGKRFGASVRAALERSVAAAVQAPRIAIENVAPACDNGRFAVRRVTGERVEVSADIWMDGHDKLAAVVLWRGPGEESWHEAPMVPTVNDRWVGSFALTALGRHEFTVEAWHDAFATWCDEVNKKKQAGVDVTLEIEEGARLVANTLRHGRSGEREASRALRDVAAQLEAAAGDDLRRLEILLSPHTRTLMQAADPRHFATRHPVAMPVEADRLAARFASWYELFPRSQSGDAERHGTFDDVIARLPAIRAMGFDVLYFPPIHPIGHANRKGRNNSLRAAPDDPGSPYAIGSPEGGHDAIHPQLGTIEDFRRLRAASAEAGLELALDFAIQCSPDHPWLREHPEWFAHRPDGSLRYAENPPKKYEDIVNVDFYAKGGAAPALWIALRDVVMFWVNEGVRIFRVDNPHTKPLPFWEWMIANVRERHPDTIFLAEAFTRPKMMARLAKLGFSQSYTYFTWRNHKRELIEYMTELTRTPLREYFRPHFFVNTPDINPYFLHDSGRPGFLIRAALATLLSGLWGMYNGFELCEGTPLVVNGVTKEEYLDSEKYQLRAWDWNRPGNIVAEITRLNQIRASHPALQNHLGLRFLHASDDAVLYFARYVPTSHDPDAGFGDDVLLAAVNLDPRAVREADIELPLWEWGLPDHGALAAEDLMHGHRFQWQGKHQRIRLDPHALPFALWHVKPRREESA</sequence>
<dbReference type="InterPro" id="IPR017853">
    <property type="entry name" value="GH"/>
</dbReference>
<dbReference type="InterPro" id="IPR049171">
    <property type="entry name" value="GLGE_C"/>
</dbReference>
<dbReference type="InterPro" id="IPR021828">
    <property type="entry name" value="GlgE_dom_N/S"/>
</dbReference>
<evidence type="ECO:0000256" key="7">
    <source>
        <dbReference type="SAM" id="MobiDB-lite"/>
    </source>
</evidence>
<dbReference type="GO" id="GO:0030979">
    <property type="term" value="P:alpha-glucan biosynthetic process"/>
    <property type="evidence" value="ECO:0007669"/>
    <property type="project" value="UniProtKB-UniRule"/>
</dbReference>
<feature type="domain" description="Glycosyl hydrolase family 13 catalytic" evidence="8">
    <location>
        <begin position="645"/>
        <end position="995"/>
    </location>
</feature>
<feature type="compositionally biased region" description="Basic and acidic residues" evidence="7">
    <location>
        <begin position="270"/>
        <end position="286"/>
    </location>
</feature>
<evidence type="ECO:0000256" key="4">
    <source>
        <dbReference type="ARBA" id="ARBA00023277"/>
    </source>
</evidence>
<comment type="similarity">
    <text evidence="6">Belongs to the glycosyl hydrolase 13 family. GlgE subfamily.</text>
</comment>
<evidence type="ECO:0000313" key="9">
    <source>
        <dbReference type="EMBL" id="NNH14000.1"/>
    </source>
</evidence>
<dbReference type="Pfam" id="PF21702">
    <property type="entry name" value="GLGE_C"/>
    <property type="match status" value="1"/>
</dbReference>
<dbReference type="SUPFAM" id="SSF51445">
    <property type="entry name" value="(Trans)glycosidases"/>
    <property type="match status" value="2"/>
</dbReference>
<evidence type="ECO:0000256" key="6">
    <source>
        <dbReference type="HAMAP-Rule" id="MF_02124"/>
    </source>
</evidence>
<evidence type="ECO:0000256" key="3">
    <source>
        <dbReference type="ARBA" id="ARBA00022679"/>
    </source>
</evidence>
<feature type="binding site" evidence="6">
    <location>
        <position position="753"/>
    </location>
    <ligand>
        <name>alpha-maltose 1-phosphate</name>
        <dbReference type="ChEBI" id="CHEBI:63576"/>
    </ligand>
</feature>
<dbReference type="PANTHER" id="PTHR47786:SF2">
    <property type="entry name" value="GLYCOSYL HYDROLASE FAMILY 13 CATALYTIC DOMAIN-CONTAINING PROTEIN"/>
    <property type="match status" value="1"/>
</dbReference>
<proteinExistence type="inferred from homology"/>
<dbReference type="InterPro" id="IPR013783">
    <property type="entry name" value="Ig-like_fold"/>
</dbReference>
<dbReference type="InterPro" id="IPR013780">
    <property type="entry name" value="Glyco_hydro_b"/>
</dbReference>
<keyword evidence="2 6" id="KW-0328">Glycosyltransferase</keyword>
<feature type="binding site" evidence="6">
    <location>
        <position position="693"/>
    </location>
    <ligand>
        <name>alpha-maltose 1-phosphate</name>
        <dbReference type="ChEBI" id="CHEBI:63576"/>
    </ligand>
</feature>